<evidence type="ECO:0000313" key="15">
    <source>
        <dbReference type="EMBL" id="BAI43143.1"/>
    </source>
</evidence>
<dbReference type="CDD" id="cd00398">
    <property type="entry name" value="Aldolase_II"/>
    <property type="match status" value="1"/>
</dbReference>
<organism evidence="15 16">
    <name type="scientific">Lacticaseibacillus rhamnosus (strain ATCC 53103 / LMG 18243 / GG)</name>
    <name type="common">Lactobacillus rhamnosus</name>
    <dbReference type="NCBI Taxonomy" id="568703"/>
    <lineage>
        <taxon>Bacteria</taxon>
        <taxon>Bacillati</taxon>
        <taxon>Bacillota</taxon>
        <taxon>Bacilli</taxon>
        <taxon>Lactobacillales</taxon>
        <taxon>Lactobacillaceae</taxon>
        <taxon>Lacticaseibacillus</taxon>
    </lineage>
</organism>
<dbReference type="GO" id="GO:0019568">
    <property type="term" value="P:arabinose catabolic process"/>
    <property type="evidence" value="ECO:0007669"/>
    <property type="project" value="UniProtKB-KW"/>
</dbReference>
<dbReference type="Proteomes" id="UP000002067">
    <property type="component" value="Chromosome"/>
</dbReference>
<evidence type="ECO:0000256" key="3">
    <source>
        <dbReference type="ARBA" id="ARBA00010037"/>
    </source>
</evidence>
<dbReference type="GO" id="GO:0046872">
    <property type="term" value="F:metal ion binding"/>
    <property type="evidence" value="ECO:0007669"/>
    <property type="project" value="UniProtKB-KW"/>
</dbReference>
<proteinExistence type="inferred from homology"/>
<evidence type="ECO:0000256" key="10">
    <source>
        <dbReference type="ARBA" id="ARBA00032206"/>
    </source>
</evidence>
<dbReference type="AlphaFoldDB" id="A0A809ND60"/>
<dbReference type="KEGG" id="lrg:LRHM_2616"/>
<keyword evidence="7" id="KW-0054">Arabinose catabolism</keyword>
<dbReference type="EC" id="5.1.3.4" evidence="4"/>
<comment type="cofactor">
    <cofactor evidence="2">
        <name>Zn(2+)</name>
        <dbReference type="ChEBI" id="CHEBI:29105"/>
    </cofactor>
</comment>
<accession>A0A809ND60</accession>
<dbReference type="InterPro" id="IPR001303">
    <property type="entry name" value="Aldolase_II/adducin_N"/>
</dbReference>
<evidence type="ECO:0000256" key="1">
    <source>
        <dbReference type="ARBA" id="ARBA00001726"/>
    </source>
</evidence>
<dbReference type="EMBL" id="AP011548">
    <property type="protein sequence ID" value="BAI43143.1"/>
    <property type="molecule type" value="Genomic_DNA"/>
</dbReference>
<comment type="similarity">
    <text evidence="3">Belongs to the aldolase class II family. AraD/FucA subfamily.</text>
</comment>
<evidence type="ECO:0000256" key="13">
    <source>
        <dbReference type="ARBA" id="ARBA00074961"/>
    </source>
</evidence>
<dbReference type="Pfam" id="PF00596">
    <property type="entry name" value="Aldolase_II"/>
    <property type="match status" value="1"/>
</dbReference>
<reference evidence="15 16" key="1">
    <citation type="journal article" date="2009" name="J. Bacteriol.">
        <title>Complete genome sequence of the probiotic Lactobacillus rhamnosus ATCC 53103.</title>
        <authorList>
            <person name="Morita H."/>
            <person name="Toh H."/>
            <person name="Oshima K."/>
            <person name="Murakami M."/>
            <person name="Taylor T.D."/>
            <person name="Igimi S."/>
            <person name="Hattori M."/>
        </authorList>
    </citation>
    <scope>NUCLEOTIDE SEQUENCE [LARGE SCALE GENOMIC DNA]</scope>
    <source>
        <strain evidence="16">ATCC 53103 / LMG 18243 / GG [Tokyo]</strain>
    </source>
</reference>
<dbReference type="PANTHER" id="PTHR22789:SF8">
    <property type="entry name" value="L-RIBULOSE-5-PHOSPHATE 4-EPIMERASE SGBE"/>
    <property type="match status" value="1"/>
</dbReference>
<dbReference type="FunFam" id="3.40.225.10:FF:000001">
    <property type="entry name" value="L-ribulose-5-phosphate 4-epimerase UlaF"/>
    <property type="match status" value="1"/>
</dbReference>
<evidence type="ECO:0000256" key="2">
    <source>
        <dbReference type="ARBA" id="ARBA00001947"/>
    </source>
</evidence>
<keyword evidence="9" id="KW-0119">Carbohydrate metabolism</keyword>
<evidence type="ECO:0000256" key="8">
    <source>
        <dbReference type="ARBA" id="ARBA00023235"/>
    </source>
</evidence>
<comment type="function">
    <text evidence="11">Involved in the degradation of L-arabinose. Catalyzes the interconversion of L-ribulose 5-phosphate (LRu5P) and D-xylulose 5-phosphate (D-Xu5P) via a retroaldol/aldol mechanism (carbon-carbon bond cleavage analogous to a class II aldolase reaction).</text>
</comment>
<name>A0A809ND60_LACRG</name>
<dbReference type="InterPro" id="IPR050197">
    <property type="entry name" value="Aldolase_class_II_sugar_metab"/>
</dbReference>
<comment type="catalytic activity">
    <reaction evidence="1">
        <text>L-ribulose 5-phosphate = D-xylulose 5-phosphate</text>
        <dbReference type="Rhea" id="RHEA:22368"/>
        <dbReference type="ChEBI" id="CHEBI:57737"/>
        <dbReference type="ChEBI" id="CHEBI:58226"/>
        <dbReference type="EC" id="5.1.3.4"/>
    </reaction>
</comment>
<feature type="domain" description="Class II aldolase/adducin N-terminal" evidence="14">
    <location>
        <begin position="29"/>
        <end position="219"/>
    </location>
</feature>
<dbReference type="SMART" id="SM01007">
    <property type="entry name" value="Aldolase_II"/>
    <property type="match status" value="1"/>
</dbReference>
<evidence type="ECO:0000256" key="9">
    <source>
        <dbReference type="ARBA" id="ARBA00023277"/>
    </source>
</evidence>
<evidence type="ECO:0000259" key="14">
    <source>
        <dbReference type="SMART" id="SM01007"/>
    </source>
</evidence>
<protein>
    <recommendedName>
        <fullName evidence="13">L-ribulose-5-phosphate 4-epimerase</fullName>
        <ecNumber evidence="4">5.1.3.4</ecNumber>
    </recommendedName>
    <alternativeName>
        <fullName evidence="10">Phosphoribulose isomerase</fullName>
    </alternativeName>
</protein>
<sequence>MLNRTALYHSNAVDELRRGVLTMLEKLKQEVYAANMQLPKLDLVTFTWGNVSGIDREQGLFVIKPSGVDYEDLTPDDMVVVNLQGEVVEGQLNPSSDTPTHTVLYNAFPDIGGIVHTHSPWAVAFASAHMDIPNLNTTAADTFYGDVPISEALTQQEIEEAYEENTGKVIVKTFKDRGIDHNAVPAVLVSQHGPFSWGATPAKAVYNAKVLEVIAEMDYHALTLTHQDVHLPQYLLDKHYYRKHGANAYYGQDGAKSMSHATKA</sequence>
<evidence type="ECO:0000256" key="7">
    <source>
        <dbReference type="ARBA" id="ARBA00022935"/>
    </source>
</evidence>
<gene>
    <name evidence="15" type="ordered locus">LRHM_2616</name>
</gene>
<dbReference type="SUPFAM" id="SSF53639">
    <property type="entry name" value="AraD/HMP-PK domain-like"/>
    <property type="match status" value="1"/>
</dbReference>
<evidence type="ECO:0000313" key="16">
    <source>
        <dbReference type="Proteomes" id="UP000002067"/>
    </source>
</evidence>
<dbReference type="GO" id="GO:0016832">
    <property type="term" value="F:aldehyde-lyase activity"/>
    <property type="evidence" value="ECO:0007669"/>
    <property type="project" value="TreeGrafter"/>
</dbReference>
<keyword evidence="8" id="KW-0413">Isomerase</keyword>
<evidence type="ECO:0000256" key="5">
    <source>
        <dbReference type="ARBA" id="ARBA00022723"/>
    </source>
</evidence>
<evidence type="ECO:0000256" key="12">
    <source>
        <dbReference type="ARBA" id="ARBA00060520"/>
    </source>
</evidence>
<dbReference type="InterPro" id="IPR036409">
    <property type="entry name" value="Aldolase_II/adducin_N_sf"/>
</dbReference>
<evidence type="ECO:0000256" key="4">
    <source>
        <dbReference type="ARBA" id="ARBA00013186"/>
    </source>
</evidence>
<dbReference type="Gene3D" id="3.40.225.10">
    <property type="entry name" value="Class II aldolase/adducin N-terminal domain"/>
    <property type="match status" value="1"/>
</dbReference>
<evidence type="ECO:0000256" key="6">
    <source>
        <dbReference type="ARBA" id="ARBA00022833"/>
    </source>
</evidence>
<dbReference type="NCBIfam" id="NF006047">
    <property type="entry name" value="PRK08193.1"/>
    <property type="match status" value="1"/>
</dbReference>
<comment type="pathway">
    <text evidence="12">Carbohydrate degradation; L-arabinose degradation via L-ribulose; D-xylulose 5-phosphate from L-arabinose (bacterial route): step 3/3.</text>
</comment>
<keyword evidence="5" id="KW-0479">Metal-binding</keyword>
<dbReference type="GO" id="GO:0005829">
    <property type="term" value="C:cytosol"/>
    <property type="evidence" value="ECO:0007669"/>
    <property type="project" value="TreeGrafter"/>
</dbReference>
<dbReference type="PANTHER" id="PTHR22789">
    <property type="entry name" value="FUCULOSE PHOSPHATE ALDOLASE"/>
    <property type="match status" value="1"/>
</dbReference>
<dbReference type="GO" id="GO:0008742">
    <property type="term" value="F:L-ribulose-phosphate 4-epimerase activity"/>
    <property type="evidence" value="ECO:0007669"/>
    <property type="project" value="UniProtKB-EC"/>
</dbReference>
<keyword evidence="6" id="KW-0862">Zinc</keyword>
<evidence type="ECO:0000256" key="11">
    <source>
        <dbReference type="ARBA" id="ARBA00053542"/>
    </source>
</evidence>